<feature type="transmembrane region" description="Helical" evidence="8">
    <location>
        <begin position="568"/>
        <end position="587"/>
    </location>
</feature>
<dbReference type="EMBL" id="ACJM01000014">
    <property type="protein sequence ID" value="EEG76674.1"/>
    <property type="molecule type" value="Genomic_DNA"/>
</dbReference>
<dbReference type="GO" id="GO:0005886">
    <property type="term" value="C:plasma membrane"/>
    <property type="evidence" value="ECO:0007669"/>
    <property type="project" value="UniProtKB-SubCell"/>
</dbReference>
<feature type="transmembrane region" description="Helical" evidence="8">
    <location>
        <begin position="206"/>
        <end position="223"/>
    </location>
</feature>
<name>C0GJ41_DETAL</name>
<dbReference type="EC" id="1.6.99.5" evidence="10"/>
<feature type="transmembrane region" description="Helical" evidence="8">
    <location>
        <begin position="336"/>
        <end position="355"/>
    </location>
</feature>
<dbReference type="PANTHER" id="PTHR42682">
    <property type="entry name" value="HYDROGENASE-4 COMPONENT F"/>
    <property type="match status" value="1"/>
</dbReference>
<evidence type="ECO:0000256" key="2">
    <source>
        <dbReference type="ARBA" id="ARBA00022475"/>
    </source>
</evidence>
<feature type="domain" description="NADH:quinone oxidoreductase/Mrp antiporter transmembrane" evidence="9">
    <location>
        <begin position="223"/>
        <end position="518"/>
    </location>
</feature>
<keyword evidence="3 7" id="KW-0812">Transmembrane</keyword>
<feature type="transmembrane region" description="Helical" evidence="8">
    <location>
        <begin position="375"/>
        <end position="396"/>
    </location>
</feature>
<feature type="transmembrane region" description="Helical" evidence="8">
    <location>
        <begin position="619"/>
        <end position="639"/>
    </location>
</feature>
<keyword evidence="11" id="KW-1185">Reference proteome</keyword>
<dbReference type="GO" id="GO:0016491">
    <property type="term" value="F:oxidoreductase activity"/>
    <property type="evidence" value="ECO:0007669"/>
    <property type="project" value="UniProtKB-KW"/>
</dbReference>
<keyword evidence="4 8" id="KW-1133">Transmembrane helix</keyword>
<evidence type="ECO:0000313" key="10">
    <source>
        <dbReference type="EMBL" id="EEG76674.1"/>
    </source>
</evidence>
<evidence type="ECO:0000256" key="4">
    <source>
        <dbReference type="ARBA" id="ARBA00022989"/>
    </source>
</evidence>
<dbReference type="Pfam" id="PF00361">
    <property type="entry name" value="Proton_antipo_M"/>
    <property type="match status" value="1"/>
</dbReference>
<evidence type="ECO:0000259" key="9">
    <source>
        <dbReference type="Pfam" id="PF00361"/>
    </source>
</evidence>
<feature type="transmembrane region" description="Helical" evidence="8">
    <location>
        <begin position="57"/>
        <end position="77"/>
    </location>
</feature>
<dbReference type="InterPro" id="IPR001750">
    <property type="entry name" value="ND/Mrp_TM"/>
</dbReference>
<proteinExistence type="predicted"/>
<evidence type="ECO:0000313" key="11">
    <source>
        <dbReference type="Proteomes" id="UP000006443"/>
    </source>
</evidence>
<evidence type="ECO:0000256" key="6">
    <source>
        <dbReference type="ARBA" id="ARBA00023136"/>
    </source>
</evidence>
<keyword evidence="2" id="KW-1003">Cell membrane</keyword>
<feature type="transmembrane region" description="Helical" evidence="8">
    <location>
        <begin position="229"/>
        <end position="247"/>
    </location>
</feature>
<dbReference type="OrthoDB" id="9807568at2"/>
<feature type="transmembrane region" description="Helical" evidence="8">
    <location>
        <begin position="131"/>
        <end position="153"/>
    </location>
</feature>
<dbReference type="RefSeq" id="WP_008517952.1">
    <property type="nucleotide sequence ID" value="NZ_ACJM01000014.1"/>
</dbReference>
<feature type="transmembrane region" description="Helical" evidence="8">
    <location>
        <begin position="12"/>
        <end position="36"/>
    </location>
</feature>
<protein>
    <submittedName>
        <fullName evidence="10">NADH dehydrogenase (Quinone)</fullName>
        <ecNumber evidence="10">1.6.99.5</ecNumber>
    </submittedName>
</protein>
<dbReference type="eggNOG" id="COG0651">
    <property type="taxonomic scope" value="Bacteria"/>
</dbReference>
<dbReference type="STRING" id="555088.DealDRAFT_2500"/>
<evidence type="ECO:0000256" key="5">
    <source>
        <dbReference type="ARBA" id="ARBA00023002"/>
    </source>
</evidence>
<keyword evidence="5 10" id="KW-0560">Oxidoreductase</keyword>
<feature type="transmembrane region" description="Helical" evidence="8">
    <location>
        <begin position="771"/>
        <end position="793"/>
    </location>
</feature>
<feature type="transmembrane region" description="Helical" evidence="8">
    <location>
        <begin position="480"/>
        <end position="500"/>
    </location>
</feature>
<keyword evidence="6 8" id="KW-0472">Membrane</keyword>
<feature type="transmembrane region" description="Helical" evidence="8">
    <location>
        <begin position="173"/>
        <end position="194"/>
    </location>
</feature>
<gene>
    <name evidence="10" type="ORF">DealDRAFT_2500</name>
</gene>
<feature type="transmembrane region" description="Helical" evidence="8">
    <location>
        <begin position="403"/>
        <end position="424"/>
    </location>
</feature>
<sequence length="794" mass="86680">MFSAASVPQESAAIPSFLPVILILLPVAGVVARGLISQSTGHSAGLFNRYRVRKADLFSSEFVVAIIFIGLWLYTVLGQRSFTAAVPLTGTLPGSELLSDITPLLVVLLPFAGALISGLIGRSNKDIRDCVATCTAFLTCVLAISMYPMVAAGEVSYALPEFMGLGLLFRVDFFGFVFAVMASFIWFLATFYSGEYMRHEHASTRYYVFLLLSLGGTLGVFLAGDFLSLFLFFEAMTLFSYVLVVHAQSEEAMAAGRNYLYMGIFGGLCLLVAIMMVTMHAGTTAIAPGLESLADMGTMGYVAAALFFIGFGIKAGAAPLHIWLPQAHPVAPTPASALLSGIMIKTGAYGIIRVFTLLYTPAQGESPLWYTTEQFGYALIWFGMVTMFTAAVLALVQRHAKRVLAYSSVSQMGYILMGIGAAAYLGFDGAIGFAGWAYHILNHAFFKSAMFLMVGAIYLRTHSLDYSKVGGLWRRFPVTAAAFLVAGAAIAGVPGFNGYVSKTLLHHAIVDAWQAQGVTSLWYAEKIFTITGGLTVCYIARLFYSLFLGPARDGTHKYARETFLERTIFAGFAAFLLYGGLAYSNVIERVILPMSSGFVYNDYYLNYVAKTGVWNVEDLSAIFISLGIGAVTFILLSRIDFALPLPQKLSVERLIYKPVLNFSVNMFMAVGRGIEFVTEGVLVGSVRPSVFLARLAGSADAGLLPRVGEAVLLGLTQMRESVYTYVVSMVHEVQVYTREAEWVAFFTMIKLDYNHRGDHLYKKLTLMNLDLCLFIIIVTLVIVFSLRFLTLMVP</sequence>
<feature type="transmembrane region" description="Helical" evidence="8">
    <location>
        <begin position="259"/>
        <end position="281"/>
    </location>
</feature>
<comment type="caution">
    <text evidence="10">The sequence shown here is derived from an EMBL/GenBank/DDBJ whole genome shotgun (WGS) entry which is preliminary data.</text>
</comment>
<dbReference type="InterPro" id="IPR052175">
    <property type="entry name" value="ComplexI-like_HydComp"/>
</dbReference>
<feature type="transmembrane region" description="Helical" evidence="8">
    <location>
        <begin position="436"/>
        <end position="459"/>
    </location>
</feature>
<evidence type="ECO:0000256" key="3">
    <source>
        <dbReference type="ARBA" id="ARBA00022692"/>
    </source>
</evidence>
<organism evidence="10 11">
    <name type="scientific">Dethiobacter alkaliphilus AHT 1</name>
    <dbReference type="NCBI Taxonomy" id="555088"/>
    <lineage>
        <taxon>Bacteria</taxon>
        <taxon>Bacillati</taxon>
        <taxon>Bacillota</taxon>
        <taxon>Dethiobacteria</taxon>
        <taxon>Dethiobacterales</taxon>
        <taxon>Dethiobacteraceae</taxon>
        <taxon>Dethiobacter</taxon>
    </lineage>
</organism>
<evidence type="ECO:0000256" key="8">
    <source>
        <dbReference type="SAM" id="Phobius"/>
    </source>
</evidence>
<dbReference type="AlphaFoldDB" id="C0GJ41"/>
<reference evidence="10 11" key="1">
    <citation type="submission" date="2009-02" db="EMBL/GenBank/DDBJ databases">
        <title>Sequencing of the draft genome and assembly of Dethiobacter alkaliphilus AHT 1.</title>
        <authorList>
            <consortium name="US DOE Joint Genome Institute (JGI-PGF)"/>
            <person name="Lucas S."/>
            <person name="Copeland A."/>
            <person name="Lapidus A."/>
            <person name="Glavina del Rio T."/>
            <person name="Dalin E."/>
            <person name="Tice H."/>
            <person name="Bruce D."/>
            <person name="Goodwin L."/>
            <person name="Pitluck S."/>
            <person name="Larimer F."/>
            <person name="Land M.L."/>
            <person name="Hauser L."/>
            <person name="Muyzer G."/>
        </authorList>
    </citation>
    <scope>NUCLEOTIDE SEQUENCE [LARGE SCALE GENOMIC DNA]</scope>
    <source>
        <strain evidence="10 11">AHT 1</strain>
    </source>
</reference>
<dbReference type="PRINTS" id="PR01434">
    <property type="entry name" value="NADHDHGNASE5"/>
</dbReference>
<comment type="subcellular location">
    <subcellularLocation>
        <location evidence="1">Cell membrane</location>
        <topology evidence="1">Multi-pass membrane protein</topology>
    </subcellularLocation>
    <subcellularLocation>
        <location evidence="7">Membrane</location>
        <topology evidence="7">Multi-pass membrane protein</topology>
    </subcellularLocation>
</comment>
<dbReference type="Proteomes" id="UP000006443">
    <property type="component" value="Unassembled WGS sequence"/>
</dbReference>
<accession>C0GJ41</accession>
<feature type="transmembrane region" description="Helical" evidence="8">
    <location>
        <begin position="97"/>
        <end position="119"/>
    </location>
</feature>
<evidence type="ECO:0000256" key="7">
    <source>
        <dbReference type="RuleBase" id="RU000320"/>
    </source>
</evidence>
<feature type="transmembrane region" description="Helical" evidence="8">
    <location>
        <begin position="301"/>
        <end position="324"/>
    </location>
</feature>
<evidence type="ECO:0000256" key="1">
    <source>
        <dbReference type="ARBA" id="ARBA00004651"/>
    </source>
</evidence>
<feature type="transmembrane region" description="Helical" evidence="8">
    <location>
        <begin position="527"/>
        <end position="547"/>
    </location>
</feature>
<dbReference type="PANTHER" id="PTHR42682:SF4">
    <property type="entry name" value="NADH-UBIQUINONE_PLASTOQUINONE"/>
    <property type="match status" value="1"/>
</dbReference>